<dbReference type="CDD" id="cd01878">
    <property type="entry name" value="HflX"/>
    <property type="match status" value="1"/>
</dbReference>
<dbReference type="NCBIfam" id="TIGR03156">
    <property type="entry name" value="GTP_HflX"/>
    <property type="match status" value="1"/>
</dbReference>
<evidence type="ECO:0000256" key="3">
    <source>
        <dbReference type="ARBA" id="ARBA00022842"/>
    </source>
</evidence>
<feature type="domain" description="Hflx-type G" evidence="9">
    <location>
        <begin position="189"/>
        <end position="316"/>
    </location>
</feature>
<dbReference type="HAMAP" id="MF_00900">
    <property type="entry name" value="GTPase_HflX"/>
    <property type="match status" value="1"/>
</dbReference>
<dbReference type="InterPro" id="IPR025121">
    <property type="entry name" value="GTPase_HflX_N"/>
</dbReference>
<dbReference type="GO" id="GO:0003924">
    <property type="term" value="F:GTPase activity"/>
    <property type="evidence" value="ECO:0007669"/>
    <property type="project" value="UniProtKB-UniRule"/>
</dbReference>
<comment type="similarity">
    <text evidence="5">Belongs to the TRAFAC class OBG-HflX-like GTPase superfamily. HflX GTPase family.</text>
</comment>
<dbReference type="Gene3D" id="3.40.50.11060">
    <property type="entry name" value="GTPase HflX, N-terminal domain"/>
    <property type="match status" value="1"/>
</dbReference>
<keyword evidence="5" id="KW-0963">Cytoplasm</keyword>
<evidence type="ECO:0000256" key="5">
    <source>
        <dbReference type="HAMAP-Rule" id="MF_00900"/>
    </source>
</evidence>
<dbReference type="Pfam" id="PF13167">
    <property type="entry name" value="GTP-bdg_N"/>
    <property type="match status" value="1"/>
</dbReference>
<feature type="binding site" evidence="7">
    <location>
        <position position="202"/>
    </location>
    <ligand>
        <name>Mg(2+)</name>
        <dbReference type="ChEBI" id="CHEBI:18420"/>
    </ligand>
</feature>
<comment type="function">
    <text evidence="5">GTPase that associates with the 50S ribosomal subunit and may have a role during protein synthesis or ribosome biogenesis.</text>
</comment>
<keyword evidence="1 7" id="KW-0479">Metal-binding</keyword>
<comment type="cofactor">
    <cofactor evidence="7">
        <name>Mg(2+)</name>
        <dbReference type="ChEBI" id="CHEBI:18420"/>
    </cofactor>
</comment>
<keyword evidence="2 5" id="KW-0547">Nucleotide-binding</keyword>
<dbReference type="InterPro" id="IPR006073">
    <property type="entry name" value="GTP-bd"/>
</dbReference>
<keyword evidence="4 5" id="KW-0342">GTP-binding</keyword>
<dbReference type="Pfam" id="PF01926">
    <property type="entry name" value="MMR_HSR1"/>
    <property type="match status" value="1"/>
</dbReference>
<dbReference type="GO" id="GO:0046872">
    <property type="term" value="F:metal ion binding"/>
    <property type="evidence" value="ECO:0007669"/>
    <property type="project" value="UniProtKB-KW"/>
</dbReference>
<gene>
    <name evidence="5 10" type="primary">hflX</name>
    <name evidence="10" type="ORF">Aargi30884_28970</name>
</gene>
<evidence type="ECO:0000256" key="8">
    <source>
        <dbReference type="SAM" id="MobiDB-lite"/>
    </source>
</evidence>
<dbReference type="GO" id="GO:0005737">
    <property type="term" value="C:cytoplasm"/>
    <property type="evidence" value="ECO:0007669"/>
    <property type="project" value="UniProtKB-SubCell"/>
</dbReference>
<dbReference type="GO" id="GO:0043022">
    <property type="term" value="F:ribosome binding"/>
    <property type="evidence" value="ECO:0007669"/>
    <property type="project" value="TreeGrafter"/>
</dbReference>
<evidence type="ECO:0000259" key="9">
    <source>
        <dbReference type="PROSITE" id="PS51705"/>
    </source>
</evidence>
<keyword evidence="11" id="KW-1185">Reference proteome</keyword>
<feature type="region of interest" description="Disordered" evidence="8">
    <location>
        <begin position="132"/>
        <end position="153"/>
    </location>
</feature>
<dbReference type="InterPro" id="IPR027417">
    <property type="entry name" value="P-loop_NTPase"/>
</dbReference>
<organism evidence="10 11">
    <name type="scientific">Amedibacterium intestinale</name>
    <dbReference type="NCBI Taxonomy" id="2583452"/>
    <lineage>
        <taxon>Bacteria</taxon>
        <taxon>Bacillati</taxon>
        <taxon>Bacillota</taxon>
        <taxon>Erysipelotrichia</taxon>
        <taxon>Erysipelotrichales</taxon>
        <taxon>Erysipelotrichaceae</taxon>
        <taxon>Amedibacterium</taxon>
    </lineage>
</organism>
<evidence type="ECO:0000313" key="10">
    <source>
        <dbReference type="EMBL" id="BBK23994.1"/>
    </source>
</evidence>
<feature type="binding site" evidence="6">
    <location>
        <begin position="315"/>
        <end position="318"/>
    </location>
    <ligand>
        <name>GTP</name>
        <dbReference type="ChEBI" id="CHEBI:37565"/>
    </ligand>
</feature>
<dbReference type="Pfam" id="PF16360">
    <property type="entry name" value="GTP-bdg_M"/>
    <property type="match status" value="1"/>
</dbReference>
<dbReference type="InterPro" id="IPR042108">
    <property type="entry name" value="GTPase_HflX_N_sf"/>
</dbReference>
<feature type="binding site" evidence="7">
    <location>
        <position position="229"/>
    </location>
    <ligand>
        <name>Mg(2+)</name>
        <dbReference type="ChEBI" id="CHEBI:18420"/>
    </ligand>
</feature>
<accession>A0A6N4TNJ8</accession>
<evidence type="ECO:0000256" key="7">
    <source>
        <dbReference type="PIRSR" id="PIRSR006809-2"/>
    </source>
</evidence>
<comment type="subcellular location">
    <subcellularLocation>
        <location evidence="5">Cytoplasm</location>
    </subcellularLocation>
    <text evidence="5">May associate with membranes.</text>
</comment>
<dbReference type="Proteomes" id="UP000464754">
    <property type="component" value="Chromosome"/>
</dbReference>
<feature type="binding site" evidence="6">
    <location>
        <begin position="249"/>
        <end position="252"/>
    </location>
    <ligand>
        <name>GTP</name>
        <dbReference type="ChEBI" id="CHEBI:37565"/>
    </ligand>
</feature>
<dbReference type="EMBL" id="AP019695">
    <property type="protein sequence ID" value="BBK23994.1"/>
    <property type="molecule type" value="Genomic_DNA"/>
</dbReference>
<proteinExistence type="inferred from homology"/>
<dbReference type="PIRSF" id="PIRSF006809">
    <property type="entry name" value="GTP-binding_hflX_prd"/>
    <property type="match status" value="1"/>
</dbReference>
<dbReference type="InterPro" id="IPR030394">
    <property type="entry name" value="G_HFLX_dom"/>
</dbReference>
<evidence type="ECO:0000256" key="2">
    <source>
        <dbReference type="ARBA" id="ARBA00022741"/>
    </source>
</evidence>
<dbReference type="Gene3D" id="6.10.250.2860">
    <property type="match status" value="1"/>
</dbReference>
<dbReference type="InterPro" id="IPR016496">
    <property type="entry name" value="GTPase_HflX"/>
</dbReference>
<comment type="subunit">
    <text evidence="5">Monomer. Associates with the 50S ribosomal subunit.</text>
</comment>
<name>A0A6N4TNJ8_9FIRM</name>
<dbReference type="PANTHER" id="PTHR10229">
    <property type="entry name" value="GTP-BINDING PROTEIN HFLX"/>
    <property type="match status" value="1"/>
</dbReference>
<dbReference type="Gene3D" id="3.40.50.300">
    <property type="entry name" value="P-loop containing nucleotide triphosphate hydrolases"/>
    <property type="match status" value="1"/>
</dbReference>
<dbReference type="InterPro" id="IPR032305">
    <property type="entry name" value="GTP-bd_M"/>
</dbReference>
<dbReference type="KEGG" id="aarg:Aargi30884_28970"/>
<dbReference type="PRINTS" id="PR00326">
    <property type="entry name" value="GTP1OBG"/>
</dbReference>
<dbReference type="PANTHER" id="PTHR10229:SF4">
    <property type="entry name" value="GTPASE HFLX"/>
    <property type="match status" value="1"/>
</dbReference>
<feature type="binding site" evidence="6">
    <location>
        <begin position="195"/>
        <end position="202"/>
    </location>
    <ligand>
        <name>GTP</name>
        <dbReference type="ChEBI" id="CHEBI:37565"/>
    </ligand>
</feature>
<evidence type="ECO:0000256" key="6">
    <source>
        <dbReference type="PIRSR" id="PIRSR006809-1"/>
    </source>
</evidence>
<dbReference type="GO" id="GO:0005525">
    <property type="term" value="F:GTP binding"/>
    <property type="evidence" value="ECO:0007669"/>
    <property type="project" value="UniProtKB-UniRule"/>
</dbReference>
<protein>
    <recommendedName>
        <fullName evidence="5">GTPase HflX</fullName>
    </recommendedName>
    <alternativeName>
        <fullName evidence="5">GTP-binding protein HflX</fullName>
    </alternativeName>
</protein>
<evidence type="ECO:0000256" key="4">
    <source>
        <dbReference type="ARBA" id="ARBA00023134"/>
    </source>
</evidence>
<evidence type="ECO:0000313" key="11">
    <source>
        <dbReference type="Proteomes" id="UP000464754"/>
    </source>
</evidence>
<reference evidence="11" key="1">
    <citation type="submission" date="2019-05" db="EMBL/GenBank/DDBJ databases">
        <title>Complete genome sequencing of Absiella argi strain JCM 30884.</title>
        <authorList>
            <person name="Sakamoto M."/>
            <person name="Murakami T."/>
            <person name="Mori H."/>
        </authorList>
    </citation>
    <scope>NUCLEOTIDE SEQUENCE [LARGE SCALE GENOMIC DNA]</scope>
    <source>
        <strain evidence="11">JCM 30884</strain>
    </source>
</reference>
<feature type="binding site" evidence="6">
    <location>
        <begin position="227"/>
        <end position="231"/>
    </location>
    <ligand>
        <name>GTP</name>
        <dbReference type="ChEBI" id="CHEBI:37565"/>
    </ligand>
</feature>
<dbReference type="SUPFAM" id="SSF52540">
    <property type="entry name" value="P-loop containing nucleoside triphosphate hydrolases"/>
    <property type="match status" value="1"/>
</dbReference>
<keyword evidence="3 7" id="KW-0460">Magnesium</keyword>
<sequence length="414" mass="47853">MEKVFVVFADTEKKEEEELEFLELVKACDFQIEAIFSQLLKSITLKTYIGSGKCLEIQEALQDSDISYIIFHQDLTPLQIRNLEALFHVPVMDRSELILAIFSRRAKSPAAKLQIESAQLKKMLPRLIGSNTQLSRQGGSGFNKGSGEKQLELDRRRIKSRISEVDRELKKLATQRKTQRKAREKNALPLVALVGYTNAGKSTILNRVLTHCKGKEEKKVLEKDMLFATLDTSIRQIQLPHGHSFLLSDTVGFISHLPHELIKAFHSTLEEVRYADLLLQVVDASSKQHNQHIDITMDTLRQIGAADIPMLIIYNKCDKTSYTHPQIQNHHLYLCAKDDKEVDYLIQKITETLFPEKKVEMFLPYTQYNIYSYLKEHAHILKEKQEEEGISICLYINDRIYKKYKDFIQKVFPE</sequence>
<dbReference type="PROSITE" id="PS51705">
    <property type="entry name" value="G_HFLX"/>
    <property type="match status" value="1"/>
</dbReference>
<evidence type="ECO:0000256" key="1">
    <source>
        <dbReference type="ARBA" id="ARBA00022723"/>
    </source>
</evidence>
<dbReference type="AlphaFoldDB" id="A0A6N4TNJ8"/>
<dbReference type="RefSeq" id="WP_115715527.1">
    <property type="nucleotide sequence ID" value="NZ_AP019695.1"/>
</dbReference>